<keyword evidence="3" id="KW-0378">Hydrolase</keyword>
<keyword evidence="6" id="KW-0732">Signal</keyword>
<dbReference type="PROSITE" id="PS51318">
    <property type="entry name" value="TAT"/>
    <property type="match status" value="1"/>
</dbReference>
<dbReference type="InterPro" id="IPR006311">
    <property type="entry name" value="TAT_signal"/>
</dbReference>
<feature type="chain" id="PRO_5045486849" evidence="6">
    <location>
        <begin position="31"/>
        <end position="702"/>
    </location>
</feature>
<name>A0ABT7DSJ4_9ACTN</name>
<dbReference type="Pfam" id="PF00877">
    <property type="entry name" value="NLPC_P60"/>
    <property type="match status" value="1"/>
</dbReference>
<evidence type="ECO:0000256" key="5">
    <source>
        <dbReference type="SAM" id="MobiDB-lite"/>
    </source>
</evidence>
<feature type="signal peptide" evidence="6">
    <location>
        <begin position="1"/>
        <end position="30"/>
    </location>
</feature>
<dbReference type="SUPFAM" id="SSF54001">
    <property type="entry name" value="Cysteine proteinases"/>
    <property type="match status" value="1"/>
</dbReference>
<dbReference type="InterPro" id="IPR000772">
    <property type="entry name" value="Ricin_B_lectin"/>
</dbReference>
<gene>
    <name evidence="8" type="ORF">QNJ86_10040</name>
</gene>
<keyword evidence="2" id="KW-0645">Protease</keyword>
<dbReference type="PROSITE" id="PS51935">
    <property type="entry name" value="NLPC_P60"/>
    <property type="match status" value="1"/>
</dbReference>
<protein>
    <submittedName>
        <fullName evidence="8">RICIN domain-containing protein</fullName>
    </submittedName>
</protein>
<accession>A0ABT7DSJ4</accession>
<dbReference type="PROSITE" id="PS50231">
    <property type="entry name" value="RICIN_B_LECTIN"/>
    <property type="match status" value="2"/>
</dbReference>
<feature type="domain" description="NlpC/P60" evidence="7">
    <location>
        <begin position="571"/>
        <end position="701"/>
    </location>
</feature>
<proteinExistence type="inferred from homology"/>
<dbReference type="InterPro" id="IPR051794">
    <property type="entry name" value="PG_Endopeptidase_C40"/>
</dbReference>
<dbReference type="Gene3D" id="2.80.10.50">
    <property type="match status" value="4"/>
</dbReference>
<dbReference type="RefSeq" id="WP_283832485.1">
    <property type="nucleotide sequence ID" value="NZ_JASJEU010000020.1"/>
</dbReference>
<dbReference type="InterPro" id="IPR035992">
    <property type="entry name" value="Ricin_B-like_lectins"/>
</dbReference>
<dbReference type="CDD" id="cd00161">
    <property type="entry name" value="beta-trefoil_Ricin-like"/>
    <property type="match status" value="3"/>
</dbReference>
<keyword evidence="9" id="KW-1185">Reference proteome</keyword>
<evidence type="ECO:0000313" key="8">
    <source>
        <dbReference type="EMBL" id="MDJ1651140.1"/>
    </source>
</evidence>
<reference evidence="8 9" key="1">
    <citation type="submission" date="2023-05" db="EMBL/GenBank/DDBJ databases">
        <title>Gordonibacter KGMB12511T sp. nov., isolated from faeces of healthy Korean.</title>
        <authorList>
            <person name="Kim H.S."/>
            <person name="Kim J.-S."/>
            <person name="Suh M.K."/>
            <person name="Eom M.K."/>
            <person name="Do H.E."/>
            <person name="Lee J.-S."/>
        </authorList>
    </citation>
    <scope>NUCLEOTIDE SEQUENCE [LARGE SCALE GENOMIC DNA]</scope>
    <source>
        <strain evidence="8 9">KGMB12511</strain>
    </source>
</reference>
<evidence type="ECO:0000259" key="7">
    <source>
        <dbReference type="PROSITE" id="PS51935"/>
    </source>
</evidence>
<keyword evidence="4" id="KW-0788">Thiol protease</keyword>
<evidence type="ECO:0000256" key="3">
    <source>
        <dbReference type="ARBA" id="ARBA00022801"/>
    </source>
</evidence>
<comment type="caution">
    <text evidence="8">The sequence shown here is derived from an EMBL/GenBank/DDBJ whole genome shotgun (WGS) entry which is preliminary data.</text>
</comment>
<evidence type="ECO:0000256" key="4">
    <source>
        <dbReference type="ARBA" id="ARBA00022807"/>
    </source>
</evidence>
<evidence type="ECO:0000313" key="9">
    <source>
        <dbReference type="Proteomes" id="UP001232750"/>
    </source>
</evidence>
<evidence type="ECO:0000256" key="1">
    <source>
        <dbReference type="ARBA" id="ARBA00007074"/>
    </source>
</evidence>
<evidence type="ECO:0000256" key="6">
    <source>
        <dbReference type="SAM" id="SignalP"/>
    </source>
</evidence>
<sequence>MSSSRRPAAKLLALALAALLCVSSTPLAFAEENAAATPEIPAGQTDQPAEVPEVGGDAIAPDGDAVDAGSEGEEVETEAGSAPDALEPEAPSEELLEAEEALKAQEEAASAVIPAGIYTLVNPAAGKVVDIAGASDADGAAAQLWERNGSLAQAFSVTRSSDGFYELRSVCSGKLLDADAGSAAPGSRVQQWGRESATNRQWTFQALPEGGYVLMCRATSLVLDVAGGATANGTALQTWTANSTPAQTFTLEPVTELLPEGFWTLRARTGSARAVEIAAGSPDQGGTAQIWSWNGTPAQRWRVASYGDGTVSLEALCSGMLLTQSGEQVVQAPAAAGAPSPTQRWRVEAAPFGGIALLNAESGQALDVSGAGDWDGCPLGAYTPNGTAAQAFAPSRVDQIAAEGCYEIICAADGRALDVTGGSRDNGANVQVWTPNGSGAQKWNVYGAGGGYYVIVNARSKKALDVRDFGITPGTNVQQWAKSNNNAQRWRIEYAGGGTYRLVSACGGLALDIEGAGGWDGANAQTWTPNNTPAQSFRMVPTTYVAPPEGAVKRADGSWDWYNANGDLDRAGAINKLMSTARSLLGVPYVWLGVYPQDGGMDCASFTWYVYRQLGIDIGFETYYQINDGYHVNSLAEAKPGDLILMYFGSWPNYNPLLPEHVVLYAGNGMIYEEPDFGGHCQYVPLSSKGAGRIEIRRIIHD</sequence>
<dbReference type="Gene3D" id="3.90.1720.10">
    <property type="entry name" value="endopeptidase domain like (from Nostoc punctiforme)"/>
    <property type="match status" value="1"/>
</dbReference>
<dbReference type="InterPro" id="IPR000064">
    <property type="entry name" value="NLP_P60_dom"/>
</dbReference>
<dbReference type="SUPFAM" id="SSF50370">
    <property type="entry name" value="Ricin B-like lectins"/>
    <property type="match status" value="3"/>
</dbReference>
<dbReference type="PANTHER" id="PTHR47359">
    <property type="entry name" value="PEPTIDOGLYCAN DL-ENDOPEPTIDASE CWLO"/>
    <property type="match status" value="1"/>
</dbReference>
<dbReference type="Pfam" id="PF14200">
    <property type="entry name" value="RicinB_lectin_2"/>
    <property type="match status" value="5"/>
</dbReference>
<dbReference type="Proteomes" id="UP001232750">
    <property type="component" value="Unassembled WGS sequence"/>
</dbReference>
<organism evidence="8 9">
    <name type="scientific">Gordonibacter faecis</name>
    <dbReference type="NCBI Taxonomy" id="3047475"/>
    <lineage>
        <taxon>Bacteria</taxon>
        <taxon>Bacillati</taxon>
        <taxon>Actinomycetota</taxon>
        <taxon>Coriobacteriia</taxon>
        <taxon>Eggerthellales</taxon>
        <taxon>Eggerthellaceae</taxon>
        <taxon>Gordonibacter</taxon>
    </lineage>
</organism>
<dbReference type="PANTHER" id="PTHR47359:SF3">
    <property type="entry name" value="NLP_P60 DOMAIN-CONTAINING PROTEIN-RELATED"/>
    <property type="match status" value="1"/>
</dbReference>
<comment type="similarity">
    <text evidence="1">Belongs to the peptidase C40 family.</text>
</comment>
<dbReference type="InterPro" id="IPR038765">
    <property type="entry name" value="Papain-like_cys_pep_sf"/>
</dbReference>
<dbReference type="EMBL" id="JASJEU010000020">
    <property type="protein sequence ID" value="MDJ1651140.1"/>
    <property type="molecule type" value="Genomic_DNA"/>
</dbReference>
<evidence type="ECO:0000256" key="2">
    <source>
        <dbReference type="ARBA" id="ARBA00022670"/>
    </source>
</evidence>
<dbReference type="SMART" id="SM00458">
    <property type="entry name" value="RICIN"/>
    <property type="match status" value="3"/>
</dbReference>
<feature type="region of interest" description="Disordered" evidence="5">
    <location>
        <begin position="38"/>
        <end position="89"/>
    </location>
</feature>